<evidence type="ECO:0000313" key="5">
    <source>
        <dbReference type="Proteomes" id="UP001210925"/>
    </source>
</evidence>
<proteinExistence type="predicted"/>
<dbReference type="InterPro" id="IPR003591">
    <property type="entry name" value="Leu-rich_rpt_typical-subtyp"/>
</dbReference>
<accession>A0AAD5Y7R0</accession>
<evidence type="ECO:0000313" key="4">
    <source>
        <dbReference type="EMBL" id="KAJ3256932.1"/>
    </source>
</evidence>
<dbReference type="InterPro" id="IPR001611">
    <property type="entry name" value="Leu-rich_rpt"/>
</dbReference>
<dbReference type="InterPro" id="IPR025875">
    <property type="entry name" value="Leu-rich_rpt_4"/>
</dbReference>
<dbReference type="PANTHER" id="PTHR48051:SF1">
    <property type="entry name" value="RAS SUPPRESSOR PROTEIN 1"/>
    <property type="match status" value="1"/>
</dbReference>
<dbReference type="Pfam" id="PF13855">
    <property type="entry name" value="LRR_8"/>
    <property type="match status" value="1"/>
</dbReference>
<evidence type="ECO:0000256" key="3">
    <source>
        <dbReference type="SAM" id="MobiDB-lite"/>
    </source>
</evidence>
<dbReference type="GO" id="GO:0005737">
    <property type="term" value="C:cytoplasm"/>
    <property type="evidence" value="ECO:0007669"/>
    <property type="project" value="TreeGrafter"/>
</dbReference>
<dbReference type="InterPro" id="IPR050216">
    <property type="entry name" value="LRR_domain-containing"/>
</dbReference>
<dbReference type="SMART" id="SM00364">
    <property type="entry name" value="LRR_BAC"/>
    <property type="match status" value="4"/>
</dbReference>
<dbReference type="AlphaFoldDB" id="A0AAD5Y7R0"/>
<feature type="compositionally biased region" description="Polar residues" evidence="3">
    <location>
        <begin position="225"/>
        <end position="244"/>
    </location>
</feature>
<evidence type="ECO:0000256" key="1">
    <source>
        <dbReference type="ARBA" id="ARBA00022614"/>
    </source>
</evidence>
<keyword evidence="1" id="KW-0433">Leucine-rich repeat</keyword>
<evidence type="ECO:0000256" key="2">
    <source>
        <dbReference type="ARBA" id="ARBA00022737"/>
    </source>
</evidence>
<dbReference type="PROSITE" id="PS51450">
    <property type="entry name" value="LRR"/>
    <property type="match status" value="2"/>
</dbReference>
<dbReference type="SUPFAM" id="SSF52058">
    <property type="entry name" value="L domain-like"/>
    <property type="match status" value="1"/>
</dbReference>
<dbReference type="Gene3D" id="3.80.10.10">
    <property type="entry name" value="Ribonuclease Inhibitor"/>
    <property type="match status" value="1"/>
</dbReference>
<sequence length="292" mass="33062">MLCCNSLTEIPDSIGYMRNLTNLSLANNKIVALPDTLGYLEKLTELTVSNNELVYIPCSIGLLKNLTTLSLQRNRLKELPAEIGKLKKLEMIDVSNNPLEVLPAETSRIFSLKLVRTNECPLLDTVPLPQPPKVLSLKEITARYIVRNQIPVNYLVHDQLQKYLTSSHECTFCKGPYFEQYESRIRIITRNNKPIPIESRLCIDHYDNELKRIEKLFSTVPATAPTRSSAPSTPNRSRASSNASVKEKTLHSSPSLPNLPRKEKKPKLIKRLSSAVLKTSLSMTFLREKNLH</sequence>
<dbReference type="PANTHER" id="PTHR48051">
    <property type="match status" value="1"/>
</dbReference>
<feature type="region of interest" description="Disordered" evidence="3">
    <location>
        <begin position="222"/>
        <end position="267"/>
    </location>
</feature>
<keyword evidence="5" id="KW-1185">Reference proteome</keyword>
<comment type="caution">
    <text evidence="4">The sequence shown here is derived from an EMBL/GenBank/DDBJ whole genome shotgun (WGS) entry which is preliminary data.</text>
</comment>
<dbReference type="Pfam" id="PF12799">
    <property type="entry name" value="LRR_4"/>
    <property type="match status" value="1"/>
</dbReference>
<reference evidence="4" key="1">
    <citation type="submission" date="2020-05" db="EMBL/GenBank/DDBJ databases">
        <title>Phylogenomic resolution of chytrid fungi.</title>
        <authorList>
            <person name="Stajich J.E."/>
            <person name="Amses K."/>
            <person name="Simmons R."/>
            <person name="Seto K."/>
            <person name="Myers J."/>
            <person name="Bonds A."/>
            <person name="Quandt C.A."/>
            <person name="Barry K."/>
            <person name="Liu P."/>
            <person name="Grigoriev I."/>
            <person name="Longcore J.E."/>
            <person name="James T.Y."/>
        </authorList>
    </citation>
    <scope>NUCLEOTIDE SEQUENCE</scope>
    <source>
        <strain evidence="4">PLAUS21</strain>
    </source>
</reference>
<keyword evidence="2" id="KW-0677">Repeat</keyword>
<dbReference type="InterPro" id="IPR032675">
    <property type="entry name" value="LRR_dom_sf"/>
</dbReference>
<gene>
    <name evidence="4" type="ORF">HK103_005050</name>
</gene>
<dbReference type="EMBL" id="JADGKB010000044">
    <property type="protein sequence ID" value="KAJ3256932.1"/>
    <property type="molecule type" value="Genomic_DNA"/>
</dbReference>
<protein>
    <submittedName>
        <fullName evidence="4">Uncharacterized protein</fullName>
    </submittedName>
</protein>
<dbReference type="Proteomes" id="UP001210925">
    <property type="component" value="Unassembled WGS sequence"/>
</dbReference>
<name>A0AAD5Y7R0_9FUNG</name>
<dbReference type="SMART" id="SM00369">
    <property type="entry name" value="LRR_TYP"/>
    <property type="match status" value="4"/>
</dbReference>
<organism evidence="4 5">
    <name type="scientific">Boothiomyces macroporosus</name>
    <dbReference type="NCBI Taxonomy" id="261099"/>
    <lineage>
        <taxon>Eukaryota</taxon>
        <taxon>Fungi</taxon>
        <taxon>Fungi incertae sedis</taxon>
        <taxon>Chytridiomycota</taxon>
        <taxon>Chytridiomycota incertae sedis</taxon>
        <taxon>Chytridiomycetes</taxon>
        <taxon>Rhizophydiales</taxon>
        <taxon>Terramycetaceae</taxon>
        <taxon>Boothiomyces</taxon>
    </lineage>
</organism>